<feature type="transmembrane region" description="Helical" evidence="7">
    <location>
        <begin position="164"/>
        <end position="185"/>
    </location>
</feature>
<dbReference type="InParanoid" id="A0A068UDJ2"/>
<dbReference type="GO" id="GO:0005774">
    <property type="term" value="C:vacuolar membrane"/>
    <property type="evidence" value="ECO:0007669"/>
    <property type="project" value="UniProtKB-SubCell"/>
</dbReference>
<keyword evidence="6 7" id="KW-0472">Membrane</keyword>
<sequence>MFEFVVGSCYPDALVGVYVGLLSVDGLLAVIAFTQLLRIHSRNSRIGWTRQKVFHLMIGSSNAGCFVYIVLTLVAACKDWACWSDSCGFITMACPQIIFLAAFLLLLSFWVDLCHQSNDEDDEDDGYNPREALLEKMNKENAAVHSGRKCCSFRAVHVGSHQKIVILVIVLIFALMAVSAVLIWIGKGKNSLNSSVVARVYVDLFAVAVFSLGGALACYGLVLFLKMSKVRSERVASEKWKVAGLAIVSVVCFTSYALVALFTNIPLLYNWNQETIRGIYTSVLLVFYYFLGSSIPSAFLLWMMRELPAPLVINREQESRTIAFISDSSVTVHPQRWTTTASLQNQVLHVLILTVISLGFTCLCLNSCLMHSLTRVLKARICERKLQAGEEIQPKKFTWSLHLKVSLHPKDNIGLFLLQ</sequence>
<dbReference type="PANTHER" id="PTHR31142:SF4">
    <property type="entry name" value="OS01G0751300 PROTEIN"/>
    <property type="match status" value="1"/>
</dbReference>
<gene>
    <name evidence="9" type="ORF">GSCOC_T00023146001</name>
</gene>
<reference evidence="10" key="1">
    <citation type="journal article" date="2014" name="Science">
        <title>The coffee genome provides insight into the convergent evolution of caffeine biosynthesis.</title>
        <authorList>
            <person name="Denoeud F."/>
            <person name="Carretero-Paulet L."/>
            <person name="Dereeper A."/>
            <person name="Droc G."/>
            <person name="Guyot R."/>
            <person name="Pietrella M."/>
            <person name="Zheng C."/>
            <person name="Alberti A."/>
            <person name="Anthony F."/>
            <person name="Aprea G."/>
            <person name="Aury J.M."/>
            <person name="Bento P."/>
            <person name="Bernard M."/>
            <person name="Bocs S."/>
            <person name="Campa C."/>
            <person name="Cenci A."/>
            <person name="Combes M.C."/>
            <person name="Crouzillat D."/>
            <person name="Da Silva C."/>
            <person name="Daddiego L."/>
            <person name="De Bellis F."/>
            <person name="Dussert S."/>
            <person name="Garsmeur O."/>
            <person name="Gayraud T."/>
            <person name="Guignon V."/>
            <person name="Jahn K."/>
            <person name="Jamilloux V."/>
            <person name="Joet T."/>
            <person name="Labadie K."/>
            <person name="Lan T."/>
            <person name="Leclercq J."/>
            <person name="Lepelley M."/>
            <person name="Leroy T."/>
            <person name="Li L.T."/>
            <person name="Librado P."/>
            <person name="Lopez L."/>
            <person name="Munoz A."/>
            <person name="Noel B."/>
            <person name="Pallavicini A."/>
            <person name="Perrotta G."/>
            <person name="Poncet V."/>
            <person name="Pot D."/>
            <person name="Priyono X."/>
            <person name="Rigoreau M."/>
            <person name="Rouard M."/>
            <person name="Rozas J."/>
            <person name="Tranchant-Dubreuil C."/>
            <person name="VanBuren R."/>
            <person name="Zhang Q."/>
            <person name="Andrade A.C."/>
            <person name="Argout X."/>
            <person name="Bertrand B."/>
            <person name="de Kochko A."/>
            <person name="Graziosi G."/>
            <person name="Henry R.J."/>
            <person name="Jayarama X."/>
            <person name="Ming R."/>
            <person name="Nagai C."/>
            <person name="Rounsley S."/>
            <person name="Sankoff D."/>
            <person name="Giuliano G."/>
            <person name="Albert V.A."/>
            <person name="Wincker P."/>
            <person name="Lashermes P."/>
        </authorList>
    </citation>
    <scope>NUCLEOTIDE SEQUENCE [LARGE SCALE GENOMIC DNA]</scope>
    <source>
        <strain evidence="10">cv. DH200-94</strain>
    </source>
</reference>
<dbReference type="OMA" id="CERWLCW"/>
<dbReference type="FunCoup" id="A0A068UDJ2">
    <property type="interactions" value="1572"/>
</dbReference>
<evidence type="ECO:0000256" key="6">
    <source>
        <dbReference type="ARBA" id="ARBA00023136"/>
    </source>
</evidence>
<dbReference type="Proteomes" id="UP000295252">
    <property type="component" value="Chromosome XI"/>
</dbReference>
<dbReference type="OrthoDB" id="747122at2759"/>
<dbReference type="EMBL" id="HG739105">
    <property type="protein sequence ID" value="CDP06342.1"/>
    <property type="molecule type" value="Genomic_DNA"/>
</dbReference>
<comment type="subcellular location">
    <subcellularLocation>
        <location evidence="1">Vacuole membrane</location>
        <topology evidence="1">Multi-pass membrane protein</topology>
    </subcellularLocation>
</comment>
<proteinExistence type="inferred from homology"/>
<feature type="transmembrane region" description="Helical" evidence="7">
    <location>
        <begin position="205"/>
        <end position="225"/>
    </location>
</feature>
<feature type="transmembrane region" description="Helical" evidence="7">
    <location>
        <begin position="245"/>
        <end position="267"/>
    </location>
</feature>
<evidence type="ECO:0000313" key="9">
    <source>
        <dbReference type="EMBL" id="CDP06342.1"/>
    </source>
</evidence>
<evidence type="ECO:0000256" key="2">
    <source>
        <dbReference type="ARBA" id="ARBA00006779"/>
    </source>
</evidence>
<feature type="transmembrane region" description="Helical" evidence="7">
    <location>
        <begin position="279"/>
        <end position="302"/>
    </location>
</feature>
<evidence type="ECO:0000259" key="8">
    <source>
        <dbReference type="Pfam" id="PF06454"/>
    </source>
</evidence>
<accession>A0A068UDJ2</accession>
<dbReference type="Gramene" id="CDP06342">
    <property type="protein sequence ID" value="CDP06342"/>
    <property type="gene ID" value="GSCOC_T00023146001"/>
</dbReference>
<dbReference type="InterPro" id="IPR009457">
    <property type="entry name" value="THH1/TOM1/TOM3_dom"/>
</dbReference>
<evidence type="ECO:0000256" key="3">
    <source>
        <dbReference type="ARBA" id="ARBA00022554"/>
    </source>
</evidence>
<evidence type="ECO:0000256" key="5">
    <source>
        <dbReference type="ARBA" id="ARBA00022989"/>
    </source>
</evidence>
<keyword evidence="10" id="KW-1185">Reference proteome</keyword>
<dbReference type="STRING" id="49390.A0A068UDJ2"/>
<dbReference type="PANTHER" id="PTHR31142">
    <property type="entry name" value="TOBAMOVIRUS MULTIPLICATION PROTEIN 1-LIKE ISOFORM X1"/>
    <property type="match status" value="1"/>
</dbReference>
<feature type="transmembrane region" description="Helical" evidence="7">
    <location>
        <begin position="88"/>
        <end position="111"/>
    </location>
</feature>
<evidence type="ECO:0000256" key="7">
    <source>
        <dbReference type="SAM" id="Phobius"/>
    </source>
</evidence>
<dbReference type="Pfam" id="PF06454">
    <property type="entry name" value="THH1_TOM1-3_dom"/>
    <property type="match status" value="2"/>
</dbReference>
<evidence type="ECO:0000256" key="1">
    <source>
        <dbReference type="ARBA" id="ARBA00004128"/>
    </source>
</evidence>
<keyword evidence="5 7" id="KW-1133">Transmembrane helix</keyword>
<feature type="transmembrane region" description="Helical" evidence="7">
    <location>
        <begin position="13"/>
        <end position="33"/>
    </location>
</feature>
<dbReference type="AlphaFoldDB" id="A0A068UDJ2"/>
<keyword evidence="4 7" id="KW-0812">Transmembrane</keyword>
<feature type="domain" description="THH1/TOM1/TOM3" evidence="8">
    <location>
        <begin position="166"/>
        <end position="313"/>
    </location>
</feature>
<organism evidence="9 10">
    <name type="scientific">Coffea canephora</name>
    <name type="common">Robusta coffee</name>
    <dbReference type="NCBI Taxonomy" id="49390"/>
    <lineage>
        <taxon>Eukaryota</taxon>
        <taxon>Viridiplantae</taxon>
        <taxon>Streptophyta</taxon>
        <taxon>Embryophyta</taxon>
        <taxon>Tracheophyta</taxon>
        <taxon>Spermatophyta</taxon>
        <taxon>Magnoliopsida</taxon>
        <taxon>eudicotyledons</taxon>
        <taxon>Gunneridae</taxon>
        <taxon>Pentapetalae</taxon>
        <taxon>asterids</taxon>
        <taxon>lamiids</taxon>
        <taxon>Gentianales</taxon>
        <taxon>Rubiaceae</taxon>
        <taxon>Ixoroideae</taxon>
        <taxon>Gardenieae complex</taxon>
        <taxon>Bertiereae - Coffeeae clade</taxon>
        <taxon>Coffeeae</taxon>
        <taxon>Coffea</taxon>
    </lineage>
</organism>
<evidence type="ECO:0000313" key="10">
    <source>
        <dbReference type="Proteomes" id="UP000295252"/>
    </source>
</evidence>
<dbReference type="PhylomeDB" id="A0A068UDJ2"/>
<feature type="domain" description="THH1/TOM1/TOM3" evidence="8">
    <location>
        <begin position="17"/>
        <end position="118"/>
    </location>
</feature>
<feature type="transmembrane region" description="Helical" evidence="7">
    <location>
        <begin position="53"/>
        <end position="76"/>
    </location>
</feature>
<comment type="similarity">
    <text evidence="2">Belongs to the plant tobamovirus multiplication TOM1 protein family.</text>
</comment>
<evidence type="ECO:0000256" key="4">
    <source>
        <dbReference type="ARBA" id="ARBA00022692"/>
    </source>
</evidence>
<feature type="transmembrane region" description="Helical" evidence="7">
    <location>
        <begin position="350"/>
        <end position="373"/>
    </location>
</feature>
<dbReference type="InterPro" id="IPR040226">
    <property type="entry name" value="THH1/TOM1/TOM3"/>
</dbReference>
<protein>
    <recommendedName>
        <fullName evidence="8">THH1/TOM1/TOM3 domain-containing protein</fullName>
    </recommendedName>
</protein>
<keyword evidence="3" id="KW-0926">Vacuole</keyword>
<name>A0A068UDJ2_COFCA</name>